<accession>A0ABR3ZW95</accession>
<name>A0ABR3ZW95_9LECA</name>
<feature type="region of interest" description="Disordered" evidence="7">
    <location>
        <begin position="492"/>
        <end position="545"/>
    </location>
</feature>
<dbReference type="InterPro" id="IPR045227">
    <property type="entry name" value="WDR18/Ipi3/RID3"/>
</dbReference>
<sequence>MLTESFIASTLNFEKPGNSVVTGIHLYDFQPLPALKFTYKKSSTNANCLAISQSHIFAAQADKAVIHVYSRERNHQEAVVPFPEKIHSLALAGGSDGCGTLTLGTEGGRVILWELGTGRQVSTPQNHLQPITCLVVDPTSNFLLSGSADSNINVWSVPSLLSFSASSASNGGQDLPFAPLRSLSTHRAGITALVVGHSFSNKNLAVSGSKDNTCIVWDYSSGDELHTFLLPKSPLCLALDPADRAVFAGYEDGSIQFMDFYKEGNISSSLCDPAAQYGATEPAKSARWSAEGLDSAVLCLEISYDGTILISGHENGKIQTWDVARGQFGKQLADFAAPITNLQMLKPSGFPDAPKPALKLHNVVKPRYESFANGDHNNAGAPVPSNYTFIAQFTSNIPLPGSYSGASFHEALSHPSFPASLLDEALADFSTSQNPSITAVDSSGLAGLRAHNALLASQLATAVERQNSAIAEIKERDKEAWRQQKDEEIKAAKKKRRRLRQLNNSEMARKKEMKEIIEDVDEEMDQASGGEEDLSSSTDELLESD</sequence>
<evidence type="ECO:0000313" key="9">
    <source>
        <dbReference type="Proteomes" id="UP001590950"/>
    </source>
</evidence>
<evidence type="ECO:0000256" key="3">
    <source>
        <dbReference type="ARBA" id="ARBA00022574"/>
    </source>
</evidence>
<feature type="compositionally biased region" description="Basic and acidic residues" evidence="7">
    <location>
        <begin position="507"/>
        <end position="517"/>
    </location>
</feature>
<dbReference type="PROSITE" id="PS50294">
    <property type="entry name" value="WD_REPEATS_REGION"/>
    <property type="match status" value="1"/>
</dbReference>
<evidence type="ECO:0000256" key="2">
    <source>
        <dbReference type="ARBA" id="ARBA00010143"/>
    </source>
</evidence>
<evidence type="ECO:0000256" key="1">
    <source>
        <dbReference type="ARBA" id="ARBA00002355"/>
    </source>
</evidence>
<dbReference type="PRINTS" id="PR00320">
    <property type="entry name" value="GPROTEINBRPT"/>
</dbReference>
<keyword evidence="9" id="KW-1185">Reference proteome</keyword>
<protein>
    <recommendedName>
        <fullName evidence="6">Pre-rRNA-processing protein IPI3</fullName>
    </recommendedName>
</protein>
<comment type="subcellular location">
    <subcellularLocation>
        <location evidence="6">Nucleus</location>
    </subcellularLocation>
</comment>
<dbReference type="PANTHER" id="PTHR18763:SF0">
    <property type="entry name" value="WD REPEAT-CONTAINING PROTEIN 18"/>
    <property type="match status" value="1"/>
</dbReference>
<dbReference type="InterPro" id="IPR015943">
    <property type="entry name" value="WD40/YVTN_repeat-like_dom_sf"/>
</dbReference>
<keyword evidence="4" id="KW-0677">Repeat</keyword>
<proteinExistence type="inferred from homology"/>
<comment type="subunit">
    <text evidence="6">Component of the RIX1 complex, composed of IPI1, RIX1/IPI2 and IPI3 in a 1:2:2 stoichiometry. The complex interacts (via RIX1) with MDN1 (via its hexameric AAA ATPase ring) and the pre-60S ribosome particles.</text>
</comment>
<evidence type="ECO:0000313" key="8">
    <source>
        <dbReference type="EMBL" id="KAL2037902.1"/>
    </source>
</evidence>
<dbReference type="InterPro" id="IPR036322">
    <property type="entry name" value="WD40_repeat_dom_sf"/>
</dbReference>
<evidence type="ECO:0000256" key="7">
    <source>
        <dbReference type="SAM" id="MobiDB-lite"/>
    </source>
</evidence>
<dbReference type="Pfam" id="PF00400">
    <property type="entry name" value="WD40"/>
    <property type="match status" value="3"/>
</dbReference>
<dbReference type="Gene3D" id="2.130.10.10">
    <property type="entry name" value="YVTN repeat-like/Quinoprotein amine dehydrogenase"/>
    <property type="match status" value="2"/>
</dbReference>
<dbReference type="PROSITE" id="PS00678">
    <property type="entry name" value="WD_REPEATS_1"/>
    <property type="match status" value="1"/>
</dbReference>
<dbReference type="PROSITE" id="PS50082">
    <property type="entry name" value="WD_REPEATS_2"/>
    <property type="match status" value="3"/>
</dbReference>
<comment type="caution">
    <text evidence="8">The sequence shown here is derived from an EMBL/GenBank/DDBJ whole genome shotgun (WGS) entry which is preliminary data.</text>
</comment>
<evidence type="ECO:0000256" key="6">
    <source>
        <dbReference type="RuleBase" id="RU369067"/>
    </source>
</evidence>
<dbReference type="EMBL" id="JBEFKJ010000036">
    <property type="protein sequence ID" value="KAL2037902.1"/>
    <property type="molecule type" value="Genomic_DNA"/>
</dbReference>
<evidence type="ECO:0000256" key="5">
    <source>
        <dbReference type="PROSITE-ProRule" id="PRU00221"/>
    </source>
</evidence>
<dbReference type="InterPro" id="IPR019775">
    <property type="entry name" value="WD40_repeat_CS"/>
</dbReference>
<feature type="compositionally biased region" description="Acidic residues" evidence="7">
    <location>
        <begin position="518"/>
        <end position="545"/>
    </location>
</feature>
<keyword evidence="6" id="KW-0698">rRNA processing</keyword>
<feature type="repeat" description="WD" evidence="5">
    <location>
        <begin position="290"/>
        <end position="331"/>
    </location>
</feature>
<comment type="similarity">
    <text evidence="2 6">Belongs to the WD repeat IPI3/WDR18 family.</text>
</comment>
<evidence type="ECO:0000256" key="4">
    <source>
        <dbReference type="ARBA" id="ARBA00022737"/>
    </source>
</evidence>
<keyword evidence="6" id="KW-0539">Nucleus</keyword>
<dbReference type="SUPFAM" id="SSF50978">
    <property type="entry name" value="WD40 repeat-like"/>
    <property type="match status" value="1"/>
</dbReference>
<comment type="function">
    <text evidence="1 6">Component of the RIX1 complex required for processing of ITS2 sequences from 35S pre-rRNA.</text>
</comment>
<gene>
    <name evidence="8" type="ORF">N7G274_009377</name>
</gene>
<dbReference type="Proteomes" id="UP001590950">
    <property type="component" value="Unassembled WGS sequence"/>
</dbReference>
<feature type="repeat" description="WD" evidence="5">
    <location>
        <begin position="183"/>
        <end position="227"/>
    </location>
</feature>
<dbReference type="InterPro" id="IPR001680">
    <property type="entry name" value="WD40_rpt"/>
</dbReference>
<reference evidence="8 9" key="1">
    <citation type="submission" date="2024-09" db="EMBL/GenBank/DDBJ databases">
        <title>Rethinking Asexuality: The Enigmatic Case of Functional Sexual Genes in Lepraria (Stereocaulaceae).</title>
        <authorList>
            <person name="Doellman M."/>
            <person name="Sun Y."/>
            <person name="Barcenas-Pena A."/>
            <person name="Lumbsch H.T."/>
            <person name="Grewe F."/>
        </authorList>
    </citation>
    <scope>NUCLEOTIDE SEQUENCE [LARGE SCALE GENOMIC DNA]</scope>
    <source>
        <strain evidence="8 9">Mercado 3170</strain>
    </source>
</reference>
<dbReference type="SMART" id="SM00320">
    <property type="entry name" value="WD40"/>
    <property type="match status" value="5"/>
</dbReference>
<dbReference type="InterPro" id="IPR020472">
    <property type="entry name" value="WD40_PAC1"/>
</dbReference>
<feature type="repeat" description="WD" evidence="5">
    <location>
        <begin position="124"/>
        <end position="157"/>
    </location>
</feature>
<organism evidence="8 9">
    <name type="scientific">Stereocaulon virgatum</name>
    <dbReference type="NCBI Taxonomy" id="373712"/>
    <lineage>
        <taxon>Eukaryota</taxon>
        <taxon>Fungi</taxon>
        <taxon>Dikarya</taxon>
        <taxon>Ascomycota</taxon>
        <taxon>Pezizomycotina</taxon>
        <taxon>Lecanoromycetes</taxon>
        <taxon>OSLEUM clade</taxon>
        <taxon>Lecanoromycetidae</taxon>
        <taxon>Lecanorales</taxon>
        <taxon>Lecanorineae</taxon>
        <taxon>Stereocaulaceae</taxon>
        <taxon>Stereocaulon</taxon>
    </lineage>
</organism>
<dbReference type="PANTHER" id="PTHR18763">
    <property type="entry name" value="WD-REPEAT PROTEIN 18"/>
    <property type="match status" value="1"/>
</dbReference>
<keyword evidence="3 5" id="KW-0853">WD repeat</keyword>